<dbReference type="AlphaFoldDB" id="A0A382PDA4"/>
<dbReference type="Pfam" id="PF00575">
    <property type="entry name" value="S1"/>
    <property type="match status" value="1"/>
</dbReference>
<sequence length="196" mass="22152">MTEEESGWPDLGEFLVCTITTVKQNGVYVDLDGYPGRDGFIFIGEIASGWVKNIKSHVREGQRVVAKALKVRRDKKSVELSIKSVSDERRRDTLQRWKNKQRAGQLLRIVGERSGWDEAKVEQMNTELIETFGALYTAFEETAIENDALANEGLEGDWTSVFIEIAIENIIPEFVNIRAIANIQIHGSEGIEVIRK</sequence>
<dbReference type="InterPro" id="IPR044126">
    <property type="entry name" value="S1_IF2_alpha"/>
</dbReference>
<dbReference type="CDD" id="cd04452">
    <property type="entry name" value="S1_IF2_alpha"/>
    <property type="match status" value="1"/>
</dbReference>
<dbReference type="InterPro" id="IPR012340">
    <property type="entry name" value="NA-bd_OB-fold"/>
</dbReference>
<feature type="domain" description="S1 motif" evidence="4">
    <location>
        <begin position="12"/>
        <end position="83"/>
    </location>
</feature>
<feature type="non-terminal residue" evidence="5">
    <location>
        <position position="196"/>
    </location>
</feature>
<keyword evidence="3" id="KW-0648">Protein biosynthesis</keyword>
<dbReference type="SMART" id="SM00316">
    <property type="entry name" value="S1"/>
    <property type="match status" value="1"/>
</dbReference>
<organism evidence="5">
    <name type="scientific">marine metagenome</name>
    <dbReference type="NCBI Taxonomy" id="408172"/>
    <lineage>
        <taxon>unclassified sequences</taxon>
        <taxon>metagenomes</taxon>
        <taxon>ecological metagenomes</taxon>
    </lineage>
</organism>
<accession>A0A382PDA4</accession>
<evidence type="ECO:0000256" key="2">
    <source>
        <dbReference type="ARBA" id="ARBA00022540"/>
    </source>
</evidence>
<dbReference type="GO" id="GO:0043022">
    <property type="term" value="F:ribosome binding"/>
    <property type="evidence" value="ECO:0007669"/>
    <property type="project" value="TreeGrafter"/>
</dbReference>
<evidence type="ECO:0000259" key="4">
    <source>
        <dbReference type="PROSITE" id="PS50126"/>
    </source>
</evidence>
<proteinExistence type="inferred from homology"/>
<reference evidence="5" key="1">
    <citation type="submission" date="2018-05" db="EMBL/GenBank/DDBJ databases">
        <authorList>
            <person name="Lanie J.A."/>
            <person name="Ng W.-L."/>
            <person name="Kazmierczak K.M."/>
            <person name="Andrzejewski T.M."/>
            <person name="Davidsen T.M."/>
            <person name="Wayne K.J."/>
            <person name="Tettelin H."/>
            <person name="Glass J.I."/>
            <person name="Rusch D."/>
            <person name="Podicherti R."/>
            <person name="Tsui H.-C.T."/>
            <person name="Winkler M.E."/>
        </authorList>
    </citation>
    <scope>NUCLEOTIDE SEQUENCE</scope>
</reference>
<dbReference type="SUPFAM" id="SSF50249">
    <property type="entry name" value="Nucleic acid-binding proteins"/>
    <property type="match status" value="1"/>
</dbReference>
<evidence type="ECO:0000313" key="5">
    <source>
        <dbReference type="EMBL" id="SVC70585.1"/>
    </source>
</evidence>
<dbReference type="PANTHER" id="PTHR10602:SF0">
    <property type="entry name" value="EUKARYOTIC TRANSLATION INITIATION FACTOR 2 SUBUNIT 1"/>
    <property type="match status" value="1"/>
</dbReference>
<dbReference type="InterPro" id="IPR003029">
    <property type="entry name" value="S1_domain"/>
</dbReference>
<dbReference type="Gene3D" id="2.40.50.140">
    <property type="entry name" value="Nucleic acid-binding proteins"/>
    <property type="match status" value="1"/>
</dbReference>
<dbReference type="Pfam" id="PF07541">
    <property type="entry name" value="EIF_2_alpha"/>
    <property type="match status" value="1"/>
</dbReference>
<evidence type="ECO:0000256" key="3">
    <source>
        <dbReference type="ARBA" id="ARBA00022917"/>
    </source>
</evidence>
<dbReference type="EMBL" id="UINC01106138">
    <property type="protein sequence ID" value="SVC70585.1"/>
    <property type="molecule type" value="Genomic_DNA"/>
</dbReference>
<protein>
    <recommendedName>
        <fullName evidence="4">S1 motif domain-containing protein</fullName>
    </recommendedName>
</protein>
<dbReference type="PANTHER" id="PTHR10602">
    <property type="entry name" value="EUKARYOTIC TRANSLATION INITIATION FACTOR 2 SUBUNIT 1"/>
    <property type="match status" value="1"/>
</dbReference>
<dbReference type="SUPFAM" id="SSF116742">
    <property type="entry name" value="eIF2alpha middle domain-like"/>
    <property type="match status" value="1"/>
</dbReference>
<name>A0A382PDA4_9ZZZZ</name>
<evidence type="ECO:0000256" key="1">
    <source>
        <dbReference type="ARBA" id="ARBA00007223"/>
    </source>
</evidence>
<dbReference type="GO" id="GO:0003743">
    <property type="term" value="F:translation initiation factor activity"/>
    <property type="evidence" value="ECO:0007669"/>
    <property type="project" value="UniProtKB-KW"/>
</dbReference>
<dbReference type="Gene3D" id="1.10.150.190">
    <property type="entry name" value="Translation initiation factor 2, subunit 1, domain 2"/>
    <property type="match status" value="1"/>
</dbReference>
<dbReference type="GO" id="GO:0003723">
    <property type="term" value="F:RNA binding"/>
    <property type="evidence" value="ECO:0007669"/>
    <property type="project" value="InterPro"/>
</dbReference>
<dbReference type="InterPro" id="IPR024054">
    <property type="entry name" value="TIF2_asu_middle_sf"/>
</dbReference>
<comment type="similarity">
    <text evidence="1">Belongs to the eIF-2-alpha family.</text>
</comment>
<dbReference type="PROSITE" id="PS50126">
    <property type="entry name" value="S1"/>
    <property type="match status" value="1"/>
</dbReference>
<gene>
    <name evidence="5" type="ORF">METZ01_LOCUS323439</name>
</gene>
<keyword evidence="2" id="KW-0396">Initiation factor</keyword>
<dbReference type="InterPro" id="IPR011488">
    <property type="entry name" value="TIF_2_asu"/>
</dbReference>